<evidence type="ECO:0000259" key="1">
    <source>
        <dbReference type="PROSITE" id="PS51194"/>
    </source>
</evidence>
<dbReference type="Pfam" id="PF00271">
    <property type="entry name" value="Helicase_C"/>
    <property type="match status" value="1"/>
</dbReference>
<accession>A0AA36CS80</accession>
<keyword evidence="3" id="KW-1185">Reference proteome</keyword>
<dbReference type="Gene3D" id="3.40.50.300">
    <property type="entry name" value="P-loop containing nucleotide triphosphate hydrolases"/>
    <property type="match status" value="2"/>
</dbReference>
<evidence type="ECO:0000313" key="3">
    <source>
        <dbReference type="Proteomes" id="UP001177023"/>
    </source>
</evidence>
<feature type="non-terminal residue" evidence="2">
    <location>
        <position position="228"/>
    </location>
</feature>
<dbReference type="PROSITE" id="PS51194">
    <property type="entry name" value="HELICASE_CTER"/>
    <property type="match status" value="1"/>
</dbReference>
<dbReference type="GO" id="GO:0005737">
    <property type="term" value="C:cytoplasm"/>
    <property type="evidence" value="ECO:0007669"/>
    <property type="project" value="TreeGrafter"/>
</dbReference>
<dbReference type="EMBL" id="CATQJA010002618">
    <property type="protein sequence ID" value="CAJ0573363.1"/>
    <property type="molecule type" value="Genomic_DNA"/>
</dbReference>
<feature type="domain" description="Helicase C-terminal" evidence="1">
    <location>
        <begin position="1"/>
        <end position="83"/>
    </location>
</feature>
<dbReference type="InterPro" id="IPR001650">
    <property type="entry name" value="Helicase_C-like"/>
</dbReference>
<dbReference type="SUPFAM" id="SSF52540">
    <property type="entry name" value="P-loop containing nucleoside triphosphate hydrolases"/>
    <property type="match status" value="1"/>
</dbReference>
<comment type="caution">
    <text evidence="2">The sequence shown here is derived from an EMBL/GenBank/DDBJ whole genome shotgun (WGS) entry which is preliminary data.</text>
</comment>
<gene>
    <name evidence="2" type="ORF">MSPICULIGERA_LOCUS11723</name>
</gene>
<dbReference type="InterPro" id="IPR051363">
    <property type="entry name" value="RLR_Helicase"/>
</dbReference>
<proteinExistence type="predicted"/>
<dbReference type="AlphaFoldDB" id="A0AA36CS80"/>
<dbReference type="PANTHER" id="PTHR14074">
    <property type="entry name" value="HELICASE WITH DEATH DOMAIN-RELATED"/>
    <property type="match status" value="1"/>
</dbReference>
<organism evidence="2 3">
    <name type="scientific">Mesorhabditis spiculigera</name>
    <dbReference type="NCBI Taxonomy" id="96644"/>
    <lineage>
        <taxon>Eukaryota</taxon>
        <taxon>Metazoa</taxon>
        <taxon>Ecdysozoa</taxon>
        <taxon>Nematoda</taxon>
        <taxon>Chromadorea</taxon>
        <taxon>Rhabditida</taxon>
        <taxon>Rhabditina</taxon>
        <taxon>Rhabditomorpha</taxon>
        <taxon>Rhabditoidea</taxon>
        <taxon>Rhabditidae</taxon>
        <taxon>Mesorhabditinae</taxon>
        <taxon>Mesorhabditis</taxon>
    </lineage>
</organism>
<protein>
    <recommendedName>
        <fullName evidence="1">Helicase C-terminal domain-containing protein</fullName>
    </recommendedName>
</protein>
<name>A0AA36CS80_9BILA</name>
<dbReference type="Proteomes" id="UP001177023">
    <property type="component" value="Unassembled WGS sequence"/>
</dbReference>
<reference evidence="2" key="1">
    <citation type="submission" date="2023-06" db="EMBL/GenBank/DDBJ databases">
        <authorList>
            <person name="Delattre M."/>
        </authorList>
    </citation>
    <scope>NUCLEOTIDE SEQUENCE</scope>
    <source>
        <strain evidence="2">AF72</strain>
    </source>
</reference>
<dbReference type="InterPro" id="IPR027417">
    <property type="entry name" value="P-loop_NTPase"/>
</dbReference>
<sequence>MLVATNVLQEGVDVQTCNLIIKYNVTGNVISEVQKRGRARAVGSKSVLLAVTESVEQREMENKLGEMFMDRAAKIISRLNETEFTARTFGDTALVLGKAKCANIVGDGPCNQHLGYVLKYADSYHVQLTLRSLLIIDDQTGDPSDETRRKWASVRTSLFWIRGINDGDLKRMLRPLPQKLMRSFVEAEEALKQEMKQQLSRRRERLARGQQPLLEWDDDYDMKRNEND</sequence>
<dbReference type="PANTHER" id="PTHR14074:SF16">
    <property type="entry name" value="ANTIVIRAL INNATE IMMUNE RESPONSE RECEPTOR RIG-I"/>
    <property type="match status" value="1"/>
</dbReference>
<evidence type="ECO:0000313" key="2">
    <source>
        <dbReference type="EMBL" id="CAJ0573363.1"/>
    </source>
</evidence>